<organism evidence="2 3">
    <name type="scientific">Sphagnum jensenii</name>
    <dbReference type="NCBI Taxonomy" id="128206"/>
    <lineage>
        <taxon>Eukaryota</taxon>
        <taxon>Viridiplantae</taxon>
        <taxon>Streptophyta</taxon>
        <taxon>Embryophyta</taxon>
        <taxon>Bryophyta</taxon>
        <taxon>Sphagnophytina</taxon>
        <taxon>Sphagnopsida</taxon>
        <taxon>Sphagnales</taxon>
        <taxon>Sphagnaceae</taxon>
        <taxon>Sphagnum</taxon>
    </lineage>
</organism>
<feature type="compositionally biased region" description="Acidic residues" evidence="1">
    <location>
        <begin position="63"/>
        <end position="73"/>
    </location>
</feature>
<feature type="region of interest" description="Disordered" evidence="1">
    <location>
        <begin position="33"/>
        <end position="73"/>
    </location>
</feature>
<accession>A0ABP0VGI5</accession>
<evidence type="ECO:0000313" key="2">
    <source>
        <dbReference type="EMBL" id="CAK9252597.1"/>
    </source>
</evidence>
<comment type="caution">
    <text evidence="2">The sequence shown here is derived from an EMBL/GenBank/DDBJ whole genome shotgun (WGS) entry which is preliminary data.</text>
</comment>
<gene>
    <name evidence="2" type="ORF">CSSPJE1EN1_LOCUS27975</name>
</gene>
<dbReference type="Proteomes" id="UP001497444">
    <property type="component" value="Unassembled WGS sequence"/>
</dbReference>
<protein>
    <submittedName>
        <fullName evidence="2">Uncharacterized protein</fullName>
    </submittedName>
</protein>
<reference evidence="2" key="1">
    <citation type="submission" date="2024-02" db="EMBL/GenBank/DDBJ databases">
        <authorList>
            <consortium name="ELIXIR-Norway"/>
            <consortium name="Elixir Norway"/>
        </authorList>
    </citation>
    <scope>NUCLEOTIDE SEQUENCE</scope>
</reference>
<name>A0ABP0VGI5_9BRYO</name>
<sequence>MRRLAPVAVNRLERSWLVSYHLPLGTIYAERVASRPQQSAPRQGREQPARRRGLRSPLLGFSMEEENAANDQV</sequence>
<proteinExistence type="predicted"/>
<dbReference type="EMBL" id="CAXAQS010000667">
    <property type="protein sequence ID" value="CAK9252597.1"/>
    <property type="molecule type" value="Genomic_DNA"/>
</dbReference>
<evidence type="ECO:0000313" key="3">
    <source>
        <dbReference type="Proteomes" id="UP001497444"/>
    </source>
</evidence>
<evidence type="ECO:0000256" key="1">
    <source>
        <dbReference type="SAM" id="MobiDB-lite"/>
    </source>
</evidence>
<keyword evidence="3" id="KW-1185">Reference proteome</keyword>